<protein>
    <recommendedName>
        <fullName evidence="5">Flagellar hook-associated protein 2</fullName>
        <shortName evidence="5">HAP2</shortName>
    </recommendedName>
    <alternativeName>
        <fullName evidence="5">Flagellar cap protein</fullName>
    </alternativeName>
</protein>
<evidence type="ECO:0000256" key="3">
    <source>
        <dbReference type="ARBA" id="ARBA00023054"/>
    </source>
</evidence>
<keyword evidence="9" id="KW-1185">Reference proteome</keyword>
<dbReference type="InterPro" id="IPR010810">
    <property type="entry name" value="Flagellin_hook_IN_motif"/>
</dbReference>
<evidence type="ECO:0000259" key="6">
    <source>
        <dbReference type="Pfam" id="PF02465"/>
    </source>
</evidence>
<comment type="subcellular location">
    <subcellularLocation>
        <location evidence="5">Secreted</location>
    </subcellularLocation>
    <subcellularLocation>
        <location evidence="5">Bacterial flagellum</location>
    </subcellularLocation>
</comment>
<name>A0ABW4JP58_9BACL</name>
<keyword evidence="3" id="KW-0175">Coiled coil</keyword>
<evidence type="ECO:0000259" key="7">
    <source>
        <dbReference type="Pfam" id="PF07195"/>
    </source>
</evidence>
<dbReference type="InterPro" id="IPR010809">
    <property type="entry name" value="FliD_C"/>
</dbReference>
<reference evidence="9" key="1">
    <citation type="journal article" date="2019" name="Int. J. Syst. Evol. Microbiol.">
        <title>The Global Catalogue of Microorganisms (GCM) 10K type strain sequencing project: providing services to taxonomists for standard genome sequencing and annotation.</title>
        <authorList>
            <consortium name="The Broad Institute Genomics Platform"/>
            <consortium name="The Broad Institute Genome Sequencing Center for Infectious Disease"/>
            <person name="Wu L."/>
            <person name="Ma J."/>
        </authorList>
    </citation>
    <scope>NUCLEOTIDE SEQUENCE [LARGE SCALE GENOMIC DNA]</scope>
    <source>
        <strain evidence="9">CGMCC 1.12286</strain>
    </source>
</reference>
<dbReference type="PANTHER" id="PTHR30288">
    <property type="entry name" value="FLAGELLAR CAP/ASSEMBLY PROTEIN FLID"/>
    <property type="match status" value="1"/>
</dbReference>
<proteinExistence type="inferred from homology"/>
<feature type="domain" description="Flagellar hook-associated protein 2 N-terminal" evidence="6">
    <location>
        <begin position="46"/>
        <end position="122"/>
    </location>
</feature>
<dbReference type="PANTHER" id="PTHR30288:SF0">
    <property type="entry name" value="FLAGELLAR HOOK-ASSOCIATED PROTEIN 2"/>
    <property type="match status" value="1"/>
</dbReference>
<dbReference type="RefSeq" id="WP_377946288.1">
    <property type="nucleotide sequence ID" value="NZ_JBHUCX010000102.1"/>
</dbReference>
<keyword evidence="5" id="KW-0964">Secreted</keyword>
<evidence type="ECO:0000256" key="2">
    <source>
        <dbReference type="ARBA" id="ARBA00011255"/>
    </source>
</evidence>
<comment type="caution">
    <text evidence="8">The sequence shown here is derived from an EMBL/GenBank/DDBJ whole genome shotgun (WGS) entry which is preliminary data.</text>
</comment>
<keyword evidence="8" id="KW-0282">Flagellum</keyword>
<gene>
    <name evidence="8" type="primary">fliD</name>
    <name evidence="8" type="ORF">ACFSB2_26660</name>
</gene>
<dbReference type="EMBL" id="JBHUCX010000102">
    <property type="protein sequence ID" value="MFD1678251.1"/>
    <property type="molecule type" value="Genomic_DNA"/>
</dbReference>
<feature type="domain" description="Flagellar hook-associated protein 2 C-terminal" evidence="7">
    <location>
        <begin position="226"/>
        <end position="481"/>
    </location>
</feature>
<evidence type="ECO:0000313" key="9">
    <source>
        <dbReference type="Proteomes" id="UP001597079"/>
    </source>
</evidence>
<dbReference type="Pfam" id="PF07195">
    <property type="entry name" value="FliD_C"/>
    <property type="match status" value="1"/>
</dbReference>
<dbReference type="InterPro" id="IPR040026">
    <property type="entry name" value="FliD"/>
</dbReference>
<keyword evidence="8" id="KW-0966">Cell projection</keyword>
<evidence type="ECO:0000256" key="5">
    <source>
        <dbReference type="RuleBase" id="RU362066"/>
    </source>
</evidence>
<dbReference type="Pfam" id="PF07196">
    <property type="entry name" value="Flagellin_IN"/>
    <property type="match status" value="1"/>
</dbReference>
<evidence type="ECO:0000256" key="1">
    <source>
        <dbReference type="ARBA" id="ARBA00009764"/>
    </source>
</evidence>
<keyword evidence="8" id="KW-0969">Cilium</keyword>
<keyword evidence="4 5" id="KW-0975">Bacterial flagellum</keyword>
<accession>A0ABW4JP58</accession>
<evidence type="ECO:0000313" key="8">
    <source>
        <dbReference type="EMBL" id="MFD1678251.1"/>
    </source>
</evidence>
<organism evidence="8 9">
    <name type="scientific">Alicyclobacillus fodiniaquatilis</name>
    <dbReference type="NCBI Taxonomy" id="1661150"/>
    <lineage>
        <taxon>Bacteria</taxon>
        <taxon>Bacillati</taxon>
        <taxon>Bacillota</taxon>
        <taxon>Bacilli</taxon>
        <taxon>Bacillales</taxon>
        <taxon>Alicyclobacillaceae</taxon>
        <taxon>Alicyclobacillus</taxon>
    </lineage>
</organism>
<sequence>MSGWLPTLSSTLQTELTNLEGSNSYVASGVTTAASSIYNTSIDEATPIVSQESSLNTTVSSLQSLSSALTTLQSAIQTLGTQSTWSSVNATSSNTDSLTISTSSGAPQTSVSFNVNNLAQGQISILSGATSTSDSAATSVNSGTMQITGGLGTASIQVNAGDSLDTIAQNINSQSLSTGVQSSIVDDQGTYELMLTSTQIGASKGSFTVDGGTTGVSLPSTNVQDAEDASLTLGGSNGVTITSPNNTFQDALPNTTMTAVSTGSGTLSIQADSSGATTAMNSFFSAYNAVESMVYQGGSAASTTIGQLIANQLPETIDQSVSSDSDSMFQTLSQIGVIVNPGSYTENQGNFTSNGAPSIGFESSNGISGLSLPAGVSLPDGTTTFTNAVSNHLSDLQSFLGVTSSGLNLPGSSFLGQLSSTISTWQQDLNGTTTSDGTITGEIGTLQNQIGSGSSAAPGTITYSLNQLQQQYTDQITNLLQQWSAANSSVVQADTQYSELAAVEEAYSSQVTNDASLYGG</sequence>
<evidence type="ECO:0000256" key="4">
    <source>
        <dbReference type="ARBA" id="ARBA00023143"/>
    </source>
</evidence>
<comment type="function">
    <text evidence="5">Required for morphogenesis and for the elongation of the flagellar filament by facilitating polymerization of the flagellin monomers at the tip of growing filament. Forms a capping structure, which prevents flagellin subunits (transported through the central channel of the flagellum) from leaking out without polymerization at the distal end.</text>
</comment>
<dbReference type="Proteomes" id="UP001597079">
    <property type="component" value="Unassembled WGS sequence"/>
</dbReference>
<dbReference type="InterPro" id="IPR003481">
    <property type="entry name" value="FliD_N"/>
</dbReference>
<comment type="similarity">
    <text evidence="1 5">Belongs to the FliD family.</text>
</comment>
<dbReference type="Pfam" id="PF02465">
    <property type="entry name" value="FliD_N"/>
    <property type="match status" value="1"/>
</dbReference>
<comment type="subunit">
    <text evidence="2 5">Homopentamer.</text>
</comment>